<name>A0A840P9S4_9ACTN</name>
<evidence type="ECO:0000256" key="1">
    <source>
        <dbReference type="ARBA" id="ARBA00022679"/>
    </source>
</evidence>
<organism evidence="7 8">
    <name type="scientific">Thermocatellispora tengchongensis</name>
    <dbReference type="NCBI Taxonomy" id="1073253"/>
    <lineage>
        <taxon>Bacteria</taxon>
        <taxon>Bacillati</taxon>
        <taxon>Actinomycetota</taxon>
        <taxon>Actinomycetes</taxon>
        <taxon>Streptosporangiales</taxon>
        <taxon>Streptosporangiaceae</taxon>
        <taxon>Thermocatellispora</taxon>
    </lineage>
</organism>
<dbReference type="GO" id="GO:0005524">
    <property type="term" value="F:ATP binding"/>
    <property type="evidence" value="ECO:0007669"/>
    <property type="project" value="UniProtKB-KW"/>
</dbReference>
<dbReference type="Gene3D" id="3.30.200.20">
    <property type="entry name" value="Phosphorylase Kinase, domain 1"/>
    <property type="match status" value="1"/>
</dbReference>
<proteinExistence type="predicted"/>
<dbReference type="Pfam" id="PF00400">
    <property type="entry name" value="WD40"/>
    <property type="match status" value="1"/>
</dbReference>
<dbReference type="RefSeq" id="WP_185052960.1">
    <property type="nucleotide sequence ID" value="NZ_BAABIX010000017.1"/>
</dbReference>
<evidence type="ECO:0000259" key="6">
    <source>
        <dbReference type="PROSITE" id="PS50011"/>
    </source>
</evidence>
<protein>
    <submittedName>
        <fullName evidence="7">WD40 repeat protein</fullName>
    </submittedName>
</protein>
<dbReference type="Proteomes" id="UP000578449">
    <property type="component" value="Unassembled WGS sequence"/>
</dbReference>
<dbReference type="Pfam" id="PF00069">
    <property type="entry name" value="Pkinase"/>
    <property type="match status" value="1"/>
</dbReference>
<dbReference type="PROSITE" id="PS50011">
    <property type="entry name" value="PROTEIN_KINASE_DOM"/>
    <property type="match status" value="1"/>
</dbReference>
<dbReference type="Gene3D" id="2.130.10.10">
    <property type="entry name" value="YVTN repeat-like/Quinoprotein amine dehydrogenase"/>
    <property type="match status" value="3"/>
</dbReference>
<dbReference type="EMBL" id="JACHGN010000013">
    <property type="protein sequence ID" value="MBB5136032.1"/>
    <property type="molecule type" value="Genomic_DNA"/>
</dbReference>
<keyword evidence="2" id="KW-0547">Nucleotide-binding</keyword>
<evidence type="ECO:0000313" key="8">
    <source>
        <dbReference type="Proteomes" id="UP000578449"/>
    </source>
</evidence>
<dbReference type="SUPFAM" id="SSF50969">
    <property type="entry name" value="YVTN repeat-like/Quinoprotein amine dehydrogenase"/>
    <property type="match status" value="1"/>
</dbReference>
<dbReference type="SMART" id="SM00220">
    <property type="entry name" value="S_TKc"/>
    <property type="match status" value="1"/>
</dbReference>
<evidence type="ECO:0000256" key="3">
    <source>
        <dbReference type="ARBA" id="ARBA00022777"/>
    </source>
</evidence>
<dbReference type="InterPro" id="IPR011044">
    <property type="entry name" value="Quino_amine_DH_bsu"/>
</dbReference>
<sequence>MEKLSPGDPQRIGDYWLAGRLGSGGQGVVYEAYDPRGRRVALKVLHEADAEGRGRFAKEAAAARRVATFCTARVLAADLEGRRPYIVSEYVPGPSLRQAVAAGRRFTGDDLHRLATAVATALTAIHDAGVIHRDLKPDNVLLGPDGPRVIDFGIARTRDMSLTTTGQVSGTPGYLAPEVLTGQRAGAPADVFAWGATMVFAATGGNPFEAENLGGVMHRVLSHQPDLGMLPPRLAPLVAGALHKDPAARPTARDLLLALVSGDRSDTGGLLAAGSRTARDITGPGSQDPALGTIAEDAYGALSPEERELAAEVFLRFVEVGEDGRESCRRVAYDELLDGRSENDAAAIRRILKVFSYVVVADGDSAHLSRPALLRAWPRLRTWVDADRDGLAVLGQITKAARHWDDNGRRDGDLLQGSRLEQALSWAATGRRHVTLARFERDFLRACTELTKKRARRRKLTTATLAVLLATALAASGMVLVQREEVAEQRDIATAKQAAAEADRIRAIDPTAAMLLSVAAWRVSSQPETRSSLTASLQQRETAVFRDPPVRGVASRALSRDGRTLVSVSEDGLNVYDVRTGRRTAGLARLGLDGDLAQNPVLSKSGRLVAVRTWRKLAVWDLASGRRLIHLDHPQGTDAPKDVLFGEHETTLVARYAGFLDFVLDVSTGAITRNEPETLSAVAHLLDPAGERLLLTGDRFEELSLPGLTRQRRYAACRDRPWLAAFSEDGRSLACVGEEGVAILDAATGRLRSDSFEETLEWSCDICGKDGARLRFDGRHLVAFAGRDLRVWRLADFGSVLSYRAEGELTDVGLDPGGTTLRYLMDDAVVTVDLAPRITSTPMEGPAVLSPDGRWAAVHDPWDQELRLLALPGRREIARFPITSESHLTATGFDRTGTRLLIAESPHRVRLIDLTTLQQLWTVPAPRENPPHTAVFSPDGRIIALLMGPPGQMGDSRVVVYDAATGRVLHDHRTATYPLGPFTADGKTLATASGRFLDVTTGEPVGRGYDDSYFGGPALSGTGLMAVGQDESGRIALWNVHGPTPVRPALPRAAGTISTMTFSPDGGMLVTLTQDGTIQLWDPEAGRRVGGSFKVNNEARYLDSMTFSADGRTLYVAADDMLHEIPVDPDRVAAAVCERAGTTLSRQQWARYLPAVPYRPICR</sequence>
<dbReference type="PANTHER" id="PTHR43289:SF34">
    <property type="entry name" value="SERINE_THREONINE-PROTEIN KINASE YBDM-RELATED"/>
    <property type="match status" value="1"/>
</dbReference>
<dbReference type="SUPFAM" id="SSF56112">
    <property type="entry name" value="Protein kinase-like (PK-like)"/>
    <property type="match status" value="1"/>
</dbReference>
<dbReference type="InterPro" id="IPR000719">
    <property type="entry name" value="Prot_kinase_dom"/>
</dbReference>
<reference evidence="7 8" key="1">
    <citation type="submission" date="2020-08" db="EMBL/GenBank/DDBJ databases">
        <title>Genomic Encyclopedia of Type Strains, Phase IV (KMG-IV): sequencing the most valuable type-strain genomes for metagenomic binning, comparative biology and taxonomic classification.</title>
        <authorList>
            <person name="Goeker M."/>
        </authorList>
    </citation>
    <scope>NUCLEOTIDE SEQUENCE [LARGE SCALE GENOMIC DNA]</scope>
    <source>
        <strain evidence="7 8">DSM 45615</strain>
    </source>
</reference>
<dbReference type="PROSITE" id="PS50082">
    <property type="entry name" value="WD_REPEATS_2"/>
    <property type="match status" value="1"/>
</dbReference>
<evidence type="ECO:0000256" key="5">
    <source>
        <dbReference type="PROSITE-ProRule" id="PRU00221"/>
    </source>
</evidence>
<dbReference type="Gene3D" id="1.10.510.10">
    <property type="entry name" value="Transferase(Phosphotransferase) domain 1"/>
    <property type="match status" value="1"/>
</dbReference>
<feature type="repeat" description="WD" evidence="5">
    <location>
        <begin position="1050"/>
        <end position="1091"/>
    </location>
</feature>
<dbReference type="SUPFAM" id="SSF69322">
    <property type="entry name" value="Tricorn protease domain 2"/>
    <property type="match status" value="1"/>
</dbReference>
<dbReference type="GO" id="GO:0004674">
    <property type="term" value="F:protein serine/threonine kinase activity"/>
    <property type="evidence" value="ECO:0007669"/>
    <property type="project" value="TreeGrafter"/>
</dbReference>
<evidence type="ECO:0000256" key="2">
    <source>
        <dbReference type="ARBA" id="ARBA00022741"/>
    </source>
</evidence>
<dbReference type="InterPro" id="IPR008271">
    <property type="entry name" value="Ser/Thr_kinase_AS"/>
</dbReference>
<keyword evidence="5" id="KW-0853">WD repeat</keyword>
<keyword evidence="3" id="KW-0418">Kinase</keyword>
<dbReference type="PANTHER" id="PTHR43289">
    <property type="entry name" value="MITOGEN-ACTIVATED PROTEIN KINASE KINASE KINASE 20-RELATED"/>
    <property type="match status" value="1"/>
</dbReference>
<evidence type="ECO:0000313" key="7">
    <source>
        <dbReference type="EMBL" id="MBB5136032.1"/>
    </source>
</evidence>
<dbReference type="InterPro" id="IPR015943">
    <property type="entry name" value="WD40/YVTN_repeat-like_dom_sf"/>
</dbReference>
<dbReference type="CDD" id="cd14014">
    <property type="entry name" value="STKc_PknB_like"/>
    <property type="match status" value="1"/>
</dbReference>
<gene>
    <name evidence="7" type="ORF">HNP84_005776</name>
</gene>
<dbReference type="PROSITE" id="PS00108">
    <property type="entry name" value="PROTEIN_KINASE_ST"/>
    <property type="match status" value="1"/>
</dbReference>
<dbReference type="InterPro" id="IPR049052">
    <property type="entry name" value="nSTAND1"/>
</dbReference>
<dbReference type="Pfam" id="PF20703">
    <property type="entry name" value="nSTAND1"/>
    <property type="match status" value="1"/>
</dbReference>
<accession>A0A840P9S4</accession>
<keyword evidence="8" id="KW-1185">Reference proteome</keyword>
<dbReference type="AlphaFoldDB" id="A0A840P9S4"/>
<dbReference type="SMART" id="SM00320">
    <property type="entry name" value="WD40"/>
    <property type="match status" value="3"/>
</dbReference>
<evidence type="ECO:0000256" key="4">
    <source>
        <dbReference type="ARBA" id="ARBA00022840"/>
    </source>
</evidence>
<feature type="domain" description="Protein kinase" evidence="6">
    <location>
        <begin position="15"/>
        <end position="260"/>
    </location>
</feature>
<dbReference type="PROSITE" id="PS50294">
    <property type="entry name" value="WD_REPEATS_REGION"/>
    <property type="match status" value="1"/>
</dbReference>
<keyword evidence="4" id="KW-0067">ATP-binding</keyword>
<comment type="caution">
    <text evidence="7">The sequence shown here is derived from an EMBL/GenBank/DDBJ whole genome shotgun (WGS) entry which is preliminary data.</text>
</comment>
<keyword evidence="1" id="KW-0808">Transferase</keyword>
<dbReference type="InterPro" id="IPR011009">
    <property type="entry name" value="Kinase-like_dom_sf"/>
</dbReference>
<dbReference type="InterPro" id="IPR001680">
    <property type="entry name" value="WD40_rpt"/>
</dbReference>